<comment type="caution">
    <text evidence="1">The sequence shown here is derived from an EMBL/GenBank/DDBJ whole genome shotgun (WGS) entry which is preliminary data.</text>
</comment>
<proteinExistence type="predicted"/>
<gene>
    <name evidence="1" type="ORF">M569_13791</name>
</gene>
<accession>S8C2Y0</accession>
<dbReference type="PANTHER" id="PTHR34213:SF2">
    <property type="entry name" value="NUCLEAR TRANSPORT FACTOR 2 (NTF2) FAMILY PROTEIN"/>
    <property type="match status" value="1"/>
</dbReference>
<dbReference type="OrthoDB" id="2400485at2759"/>
<feature type="non-terminal residue" evidence="1">
    <location>
        <position position="84"/>
    </location>
</feature>
<evidence type="ECO:0000313" key="1">
    <source>
        <dbReference type="EMBL" id="EPS61009.1"/>
    </source>
</evidence>
<reference evidence="1 2" key="1">
    <citation type="journal article" date="2013" name="BMC Genomics">
        <title>The miniature genome of a carnivorous plant Genlisea aurea contains a low number of genes and short non-coding sequences.</title>
        <authorList>
            <person name="Leushkin E.V."/>
            <person name="Sutormin R.A."/>
            <person name="Nabieva E.R."/>
            <person name="Penin A.A."/>
            <person name="Kondrashov A.S."/>
            <person name="Logacheva M.D."/>
        </authorList>
    </citation>
    <scope>NUCLEOTIDE SEQUENCE [LARGE SCALE GENOMIC DNA]</scope>
</reference>
<feature type="non-terminal residue" evidence="1">
    <location>
        <position position="1"/>
    </location>
</feature>
<organism evidence="1 2">
    <name type="scientific">Genlisea aurea</name>
    <dbReference type="NCBI Taxonomy" id="192259"/>
    <lineage>
        <taxon>Eukaryota</taxon>
        <taxon>Viridiplantae</taxon>
        <taxon>Streptophyta</taxon>
        <taxon>Embryophyta</taxon>
        <taxon>Tracheophyta</taxon>
        <taxon>Spermatophyta</taxon>
        <taxon>Magnoliopsida</taxon>
        <taxon>eudicotyledons</taxon>
        <taxon>Gunneridae</taxon>
        <taxon>Pentapetalae</taxon>
        <taxon>asterids</taxon>
        <taxon>lamiids</taxon>
        <taxon>Lamiales</taxon>
        <taxon>Lentibulariaceae</taxon>
        <taxon>Genlisea</taxon>
    </lineage>
</organism>
<protein>
    <submittedName>
        <fullName evidence="1">Uncharacterized protein</fullName>
    </submittedName>
</protein>
<dbReference type="PANTHER" id="PTHR34213">
    <property type="entry name" value="NUCLEAR TRANSPORT FACTOR 2 (NTF2) FAMILY PROTEIN"/>
    <property type="match status" value="1"/>
</dbReference>
<dbReference type="EMBL" id="AUSU01007153">
    <property type="protein sequence ID" value="EPS61009.1"/>
    <property type="molecule type" value="Genomic_DNA"/>
</dbReference>
<dbReference type="AlphaFoldDB" id="S8C2Y0"/>
<keyword evidence="2" id="KW-1185">Reference proteome</keyword>
<sequence length="84" mass="9335">FAGEETDAAMKDQLRESHCKETCDSKAPNSVSGYLLPHLLNLYGSRATAQDFEIYVPEATFEDPLMFARGVKQIKSAFYSLGKV</sequence>
<evidence type="ECO:0000313" key="2">
    <source>
        <dbReference type="Proteomes" id="UP000015453"/>
    </source>
</evidence>
<dbReference type="Proteomes" id="UP000015453">
    <property type="component" value="Unassembled WGS sequence"/>
</dbReference>
<name>S8C2Y0_9LAMI</name>